<name>A0A4V5MND9_9NEIS</name>
<dbReference type="Gene3D" id="2.60.40.10">
    <property type="entry name" value="Immunoglobulins"/>
    <property type="match status" value="1"/>
</dbReference>
<feature type="region of interest" description="Disordered" evidence="1">
    <location>
        <begin position="24"/>
        <end position="43"/>
    </location>
</feature>
<dbReference type="RefSeq" id="WP_136775013.1">
    <property type="nucleotide sequence ID" value="NZ_SUMF01000045.1"/>
</dbReference>
<evidence type="ECO:0000256" key="1">
    <source>
        <dbReference type="SAM" id="MobiDB-lite"/>
    </source>
</evidence>
<keyword evidence="2" id="KW-0732">Signal</keyword>
<dbReference type="EMBL" id="SUMF01000045">
    <property type="protein sequence ID" value="TJZ64488.1"/>
    <property type="molecule type" value="Genomic_DNA"/>
</dbReference>
<feature type="signal peptide" evidence="2">
    <location>
        <begin position="1"/>
        <end position="26"/>
    </location>
</feature>
<proteinExistence type="predicted"/>
<dbReference type="InterPro" id="IPR013783">
    <property type="entry name" value="Ig-like_fold"/>
</dbReference>
<feature type="chain" id="PRO_5020476627" description="Carboxypeptidase regulatory-like domain-containing protein" evidence="2">
    <location>
        <begin position="27"/>
        <end position="593"/>
    </location>
</feature>
<gene>
    <name evidence="3" type="ORF">FAZ21_19000</name>
</gene>
<sequence length="593" mass="62619">MTMRYMKPALLAASMALLLTACGSGGGDSTPDEPSGPPAASGNISGVAAAGAPLAGTVTVKDANGVTRSVPVGADGQYTVDVTGLTPPFVFRADGMVGGKRYVIHSAALQTDVGGTINITPLTDLIIANIAGDLAANFFDTPQFASLTPDALTEQTAALKARLQSVLTGLGIESTIDLLRSSFQADHTGLDAALDILRVTVDPETQVATIRNVLTQEEIQDQLTSTTDTDALPAPGDLSGVVSDLQGIEAAFRRFNALFANGLPTAEAVKGELSEDFRHEDQNRDTFAADVGSDPSNIGISFSGVTLEGPVQTSADGTFVRVGFIVKLKNGLLESVETGWRLQKVTVDGQAKWLLHGNRGRFSAEAYPLALRNEVNGTVSYHTGLEFWIEDPNTSNDHGTITYALVKGPGLPAGGVRFVPQSLGGQFCREGTLPNCGTLVELSDSAIAEVKDNSVYAFEFYTASNQAVLITDTTNAQYRTVVKRPYTNAELAQIAWPALSSASRTALGSFAGGPFSVSASFPIGFAYGIDVSYGTASGYAERLDQWTYPSSATVTEAFDFDPAPANDPVTWRMVKLDYNDAQLRNVLSIYQLQ</sequence>
<protein>
    <recommendedName>
        <fullName evidence="5">Carboxypeptidase regulatory-like domain-containing protein</fullName>
    </recommendedName>
</protein>
<keyword evidence="4" id="KW-1185">Reference proteome</keyword>
<organism evidence="3 4">
    <name type="scientific">Chitiniphilus eburneus</name>
    <dbReference type="NCBI Taxonomy" id="2571148"/>
    <lineage>
        <taxon>Bacteria</taxon>
        <taxon>Pseudomonadati</taxon>
        <taxon>Pseudomonadota</taxon>
        <taxon>Betaproteobacteria</taxon>
        <taxon>Neisseriales</taxon>
        <taxon>Chitinibacteraceae</taxon>
        <taxon>Chitiniphilus</taxon>
    </lineage>
</organism>
<evidence type="ECO:0000313" key="4">
    <source>
        <dbReference type="Proteomes" id="UP000310016"/>
    </source>
</evidence>
<dbReference type="AlphaFoldDB" id="A0A4V5MND9"/>
<evidence type="ECO:0000313" key="3">
    <source>
        <dbReference type="EMBL" id="TJZ64488.1"/>
    </source>
</evidence>
<evidence type="ECO:0000256" key="2">
    <source>
        <dbReference type="SAM" id="SignalP"/>
    </source>
</evidence>
<reference evidence="3 4" key="1">
    <citation type="submission" date="2019-04" db="EMBL/GenBank/DDBJ databases">
        <title>Chitiniphilus eburnea sp. nov., a novel chitinolytic bacterium isolated from aquaculture sludge.</title>
        <authorList>
            <person name="Sheng M."/>
        </authorList>
    </citation>
    <scope>NUCLEOTIDE SEQUENCE [LARGE SCALE GENOMIC DNA]</scope>
    <source>
        <strain evidence="3 4">HX-2-15</strain>
    </source>
</reference>
<accession>A0A4V5MND9</accession>
<evidence type="ECO:0008006" key="5">
    <source>
        <dbReference type="Google" id="ProtNLM"/>
    </source>
</evidence>
<dbReference type="OrthoDB" id="8572778at2"/>
<comment type="caution">
    <text evidence="3">The sequence shown here is derived from an EMBL/GenBank/DDBJ whole genome shotgun (WGS) entry which is preliminary data.</text>
</comment>
<dbReference type="Proteomes" id="UP000310016">
    <property type="component" value="Unassembled WGS sequence"/>
</dbReference>
<dbReference type="PROSITE" id="PS51257">
    <property type="entry name" value="PROKAR_LIPOPROTEIN"/>
    <property type="match status" value="1"/>
</dbReference>